<protein>
    <submittedName>
        <fullName evidence="2">Iron-sulfur cluster assembly protein</fullName>
    </submittedName>
</protein>
<dbReference type="Gene3D" id="3.30.300.130">
    <property type="entry name" value="Fe-S cluster assembly (FSCA)"/>
    <property type="match status" value="1"/>
</dbReference>
<evidence type="ECO:0000313" key="2">
    <source>
        <dbReference type="EMBL" id="GMG83114.1"/>
    </source>
</evidence>
<evidence type="ECO:0000313" key="3">
    <source>
        <dbReference type="Proteomes" id="UP001239909"/>
    </source>
</evidence>
<comment type="caution">
    <text evidence="2">The sequence shown here is derived from an EMBL/GenBank/DDBJ whole genome shotgun (WGS) entry which is preliminary data.</text>
</comment>
<evidence type="ECO:0000259" key="1">
    <source>
        <dbReference type="Pfam" id="PF01883"/>
    </source>
</evidence>
<dbReference type="InterPro" id="IPR034904">
    <property type="entry name" value="FSCA_dom_sf"/>
</dbReference>
<reference evidence="2 3" key="1">
    <citation type="submission" date="2023-04" db="EMBL/GenBank/DDBJ databases">
        <title>Marinoamorphus aggregata gen. nov., sp. Nov., isolate from tissue of brittle star Ophioplocus japonicus.</title>
        <authorList>
            <person name="Kawano K."/>
            <person name="Sawayama S."/>
            <person name="Nakagawa S."/>
        </authorList>
    </citation>
    <scope>NUCLEOTIDE SEQUENCE [LARGE SCALE GENOMIC DNA]</scope>
    <source>
        <strain evidence="2 3">NKW23</strain>
    </source>
</reference>
<feature type="domain" description="MIP18 family-like" evidence="1">
    <location>
        <begin position="12"/>
        <end position="84"/>
    </location>
</feature>
<accession>A0ABQ6LQF6</accession>
<dbReference type="Proteomes" id="UP001239909">
    <property type="component" value="Unassembled WGS sequence"/>
</dbReference>
<sequence>MERLTATEERRRAVWRALDRVTDPELDDPITDMGFVDGIEIAGGSVEVAFRLPTYWCSPNFAYLMAEDIRREVEALPWVEQARVCLQDHMFADKVNEGVNDGTGFDASFGDMASGDDLSALRAKFEVKAFQRRQESVLLHLRAAGCTDAEIAAMTLAAFDLADFGEGEAAAQKPRYREMLLAKGLAREGADLAFRTWEGAPLTPAGMADYLGTLRQVRINMEFNGALCRRLKSTRYKEAELGEDGPGLVDFMLGRVPGQTPPACI</sequence>
<dbReference type="RefSeq" id="WP_285671911.1">
    <property type="nucleotide sequence ID" value="NZ_BSYI01000016.1"/>
</dbReference>
<name>A0ABQ6LQF6_9RHOB</name>
<dbReference type="Pfam" id="PF01883">
    <property type="entry name" value="FeS_assembly_P"/>
    <property type="match status" value="1"/>
</dbReference>
<proteinExistence type="predicted"/>
<organism evidence="2 3">
    <name type="scientific">Paralimibaculum aggregatum</name>
    <dbReference type="NCBI Taxonomy" id="3036245"/>
    <lineage>
        <taxon>Bacteria</taxon>
        <taxon>Pseudomonadati</taxon>
        <taxon>Pseudomonadota</taxon>
        <taxon>Alphaproteobacteria</taxon>
        <taxon>Rhodobacterales</taxon>
        <taxon>Paracoccaceae</taxon>
        <taxon>Paralimibaculum</taxon>
    </lineage>
</organism>
<gene>
    <name evidence="2" type="ORF">LNKW23_23270</name>
</gene>
<dbReference type="EMBL" id="BSYI01000016">
    <property type="protein sequence ID" value="GMG83114.1"/>
    <property type="molecule type" value="Genomic_DNA"/>
</dbReference>
<dbReference type="InterPro" id="IPR002744">
    <property type="entry name" value="MIP18-like"/>
</dbReference>
<dbReference type="SUPFAM" id="SSF117916">
    <property type="entry name" value="Fe-S cluster assembly (FSCA) domain-like"/>
    <property type="match status" value="1"/>
</dbReference>
<keyword evidence="3" id="KW-1185">Reference proteome</keyword>